<dbReference type="InterPro" id="IPR002139">
    <property type="entry name" value="Ribo/fructo_kinase"/>
</dbReference>
<comment type="function">
    <text evidence="12">Catalyzes the phosphorylation of ribose at O-5 in a reaction requiring ATP and magnesium. The resulting D-ribose-5-phosphate can then be used either for sythesis of nucleotides, histidine, and tryptophan, or as a component of the pentose phosphate pathway.</text>
</comment>
<dbReference type="EMBL" id="BOOY01000003">
    <property type="protein sequence ID" value="GIJ01334.1"/>
    <property type="molecule type" value="Genomic_DNA"/>
</dbReference>
<feature type="active site" description="Proton acceptor" evidence="12">
    <location>
        <position position="245"/>
    </location>
</feature>
<evidence type="ECO:0000256" key="5">
    <source>
        <dbReference type="ARBA" id="ARBA00022723"/>
    </source>
</evidence>
<keyword evidence="12" id="KW-0963">Cytoplasm</keyword>
<feature type="binding site" evidence="12">
    <location>
        <position position="239"/>
    </location>
    <ligand>
        <name>K(+)</name>
        <dbReference type="ChEBI" id="CHEBI:29103"/>
    </ligand>
</feature>
<keyword evidence="4 12" id="KW-0808">Transferase</keyword>
<evidence type="ECO:0000256" key="2">
    <source>
        <dbReference type="ARBA" id="ARBA00012035"/>
    </source>
</evidence>
<keyword evidence="15" id="KW-1185">Reference proteome</keyword>
<organism evidence="14 15">
    <name type="scientific">Spirilliplanes yamanashiensis</name>
    <dbReference type="NCBI Taxonomy" id="42233"/>
    <lineage>
        <taxon>Bacteria</taxon>
        <taxon>Bacillati</taxon>
        <taxon>Actinomycetota</taxon>
        <taxon>Actinomycetes</taxon>
        <taxon>Micromonosporales</taxon>
        <taxon>Micromonosporaceae</taxon>
        <taxon>Spirilliplanes</taxon>
    </lineage>
</organism>
<keyword evidence="5 12" id="KW-0479">Metal-binding</keyword>
<dbReference type="PROSITE" id="PS00584">
    <property type="entry name" value="PFKB_KINASES_2"/>
    <property type="match status" value="1"/>
</dbReference>
<dbReference type="EC" id="2.7.1.15" evidence="2 12"/>
<proteinExistence type="inferred from homology"/>
<keyword evidence="10 12" id="KW-0630">Potassium</keyword>
<feature type="domain" description="Carbohydrate kinase PfkB" evidence="13">
    <location>
        <begin position="5"/>
        <end position="287"/>
    </location>
</feature>
<dbReference type="InterPro" id="IPR011611">
    <property type="entry name" value="PfkB_dom"/>
</dbReference>
<dbReference type="RefSeq" id="WP_203936655.1">
    <property type="nucleotide sequence ID" value="NZ_BAAAGJ010000005.1"/>
</dbReference>
<dbReference type="SUPFAM" id="SSF53613">
    <property type="entry name" value="Ribokinase-like"/>
    <property type="match status" value="1"/>
</dbReference>
<feature type="binding site" evidence="12">
    <location>
        <begin position="41"/>
        <end position="45"/>
    </location>
    <ligand>
        <name>substrate</name>
    </ligand>
</feature>
<evidence type="ECO:0000256" key="12">
    <source>
        <dbReference type="HAMAP-Rule" id="MF_01987"/>
    </source>
</evidence>
<comment type="activity regulation">
    <text evidence="12">Activated by a monovalent cation that binds near, but not in, the active site. The most likely occupant of the site in vivo is potassium. Ion binding induces a conformational change that may alter substrate affinity.</text>
</comment>
<dbReference type="PRINTS" id="PR00990">
    <property type="entry name" value="RIBOKINASE"/>
</dbReference>
<dbReference type="AlphaFoldDB" id="A0A8J4DH74"/>
<comment type="cofactor">
    <cofactor evidence="12">
        <name>Mg(2+)</name>
        <dbReference type="ChEBI" id="CHEBI:18420"/>
    </cofactor>
    <text evidence="12">Requires a divalent cation, most likely magnesium in vivo, as an electrophilic catalyst to aid phosphoryl group transfer. It is the chelate of the metal and the nucleotide that is the actual substrate.</text>
</comment>
<dbReference type="GO" id="GO:0004747">
    <property type="term" value="F:ribokinase activity"/>
    <property type="evidence" value="ECO:0007669"/>
    <property type="project" value="UniProtKB-UniRule"/>
</dbReference>
<dbReference type="PANTHER" id="PTHR10584">
    <property type="entry name" value="SUGAR KINASE"/>
    <property type="match status" value="1"/>
</dbReference>
<comment type="subcellular location">
    <subcellularLocation>
        <location evidence="12">Cytoplasm</location>
    </subcellularLocation>
</comment>
<reference evidence="14" key="1">
    <citation type="submission" date="2021-01" db="EMBL/GenBank/DDBJ databases">
        <title>Whole genome shotgun sequence of Spirilliplanes yamanashiensis NBRC 15828.</title>
        <authorList>
            <person name="Komaki H."/>
            <person name="Tamura T."/>
        </authorList>
    </citation>
    <scope>NUCLEOTIDE SEQUENCE</scope>
    <source>
        <strain evidence="14">NBRC 15828</strain>
    </source>
</reference>
<dbReference type="Proteomes" id="UP000652013">
    <property type="component" value="Unassembled WGS sequence"/>
</dbReference>
<evidence type="ECO:0000256" key="10">
    <source>
        <dbReference type="ARBA" id="ARBA00022958"/>
    </source>
</evidence>
<feature type="binding site" evidence="12">
    <location>
        <position position="241"/>
    </location>
    <ligand>
        <name>K(+)</name>
        <dbReference type="ChEBI" id="CHEBI:29103"/>
    </ligand>
</feature>
<evidence type="ECO:0000256" key="9">
    <source>
        <dbReference type="ARBA" id="ARBA00022842"/>
    </source>
</evidence>
<evidence type="ECO:0000313" key="14">
    <source>
        <dbReference type="EMBL" id="GIJ01334.1"/>
    </source>
</evidence>
<evidence type="ECO:0000256" key="3">
    <source>
        <dbReference type="ARBA" id="ARBA00016943"/>
    </source>
</evidence>
<gene>
    <name evidence="14" type="primary">rbsK_1</name>
    <name evidence="12" type="synonym">rbsK</name>
    <name evidence="14" type="ORF">Sya03_06860</name>
</gene>
<dbReference type="GO" id="GO:0046872">
    <property type="term" value="F:metal ion binding"/>
    <property type="evidence" value="ECO:0007669"/>
    <property type="project" value="UniProtKB-KW"/>
</dbReference>
<feature type="binding site" evidence="12">
    <location>
        <position position="140"/>
    </location>
    <ligand>
        <name>substrate</name>
    </ligand>
</feature>
<keyword evidence="9 12" id="KW-0460">Magnesium</keyword>
<evidence type="ECO:0000256" key="7">
    <source>
        <dbReference type="ARBA" id="ARBA00022777"/>
    </source>
</evidence>
<dbReference type="InterPro" id="IPR002173">
    <property type="entry name" value="Carboh/pur_kinase_PfkB_CS"/>
</dbReference>
<dbReference type="UniPathway" id="UPA00916">
    <property type="reaction ID" value="UER00889"/>
</dbReference>
<sequence>MSGPRIAVVGSANMDLVGTGARLPRPGETVLGHEFVMVPGGKGANQAIAAARAGGDVSFLGALGSDAFGVTLKARLESSGVDTALTRVSYGASGVAIVMVDEPGENSIMVLPGANSSFTALQPDELAAVAAADVLLLQLEIPLATVTAAAVAARAAGTRVVLNAAPSMPLPPELLAAVDLLVVNEVEQQDIAGAGREEPGRLLDVVPRVVLTVGSDGAWYAERGRDPVHVPAFAVETVDSTAAGDAFVGALAVAWGEGRELIDAVRWASAAGAVCVRRLGSSVALPSRADIDALYGAG</sequence>
<evidence type="ECO:0000256" key="6">
    <source>
        <dbReference type="ARBA" id="ARBA00022741"/>
    </source>
</evidence>
<evidence type="ECO:0000256" key="1">
    <source>
        <dbReference type="ARBA" id="ARBA00005380"/>
    </source>
</evidence>
<name>A0A8J4DH74_9ACTN</name>
<feature type="binding site" evidence="12">
    <location>
        <position position="184"/>
    </location>
    <ligand>
        <name>ATP</name>
        <dbReference type="ChEBI" id="CHEBI:30616"/>
    </ligand>
</feature>
<comment type="subunit">
    <text evidence="12">Homodimer.</text>
</comment>
<feature type="binding site" evidence="12">
    <location>
        <position position="245"/>
    </location>
    <ligand>
        <name>substrate</name>
    </ligand>
</feature>
<evidence type="ECO:0000256" key="4">
    <source>
        <dbReference type="ARBA" id="ARBA00022679"/>
    </source>
</evidence>
<protein>
    <recommendedName>
        <fullName evidence="3 12">Ribokinase</fullName>
        <shortName evidence="12">RK</shortName>
        <ecNumber evidence="2 12">2.7.1.15</ecNumber>
    </recommendedName>
</protein>
<keyword evidence="8 12" id="KW-0067">ATP-binding</keyword>
<dbReference type="InterPro" id="IPR029056">
    <property type="entry name" value="Ribokinase-like"/>
</dbReference>
<dbReference type="PANTHER" id="PTHR10584:SF166">
    <property type="entry name" value="RIBOKINASE"/>
    <property type="match status" value="1"/>
</dbReference>
<dbReference type="Pfam" id="PF00294">
    <property type="entry name" value="PfkB"/>
    <property type="match status" value="1"/>
</dbReference>
<accession>A0A8J4DH74</accession>
<dbReference type="GO" id="GO:0005829">
    <property type="term" value="C:cytosol"/>
    <property type="evidence" value="ECO:0007669"/>
    <property type="project" value="TreeGrafter"/>
</dbReference>
<dbReference type="Gene3D" id="3.40.1190.20">
    <property type="match status" value="1"/>
</dbReference>
<comment type="pathway">
    <text evidence="12">Carbohydrate metabolism; D-ribose degradation; D-ribose 5-phosphate from beta-D-ribopyranose: step 2/2.</text>
</comment>
<dbReference type="GO" id="GO:0005524">
    <property type="term" value="F:ATP binding"/>
    <property type="evidence" value="ECO:0007669"/>
    <property type="project" value="UniProtKB-UniRule"/>
</dbReference>
<feature type="binding site" evidence="12">
    <location>
        <position position="275"/>
    </location>
    <ligand>
        <name>K(+)</name>
        <dbReference type="ChEBI" id="CHEBI:29103"/>
    </ligand>
</feature>
<evidence type="ECO:0000259" key="13">
    <source>
        <dbReference type="Pfam" id="PF00294"/>
    </source>
</evidence>
<comment type="catalytic activity">
    <reaction evidence="12">
        <text>D-ribose + ATP = D-ribose 5-phosphate + ADP + H(+)</text>
        <dbReference type="Rhea" id="RHEA:13697"/>
        <dbReference type="ChEBI" id="CHEBI:15378"/>
        <dbReference type="ChEBI" id="CHEBI:30616"/>
        <dbReference type="ChEBI" id="CHEBI:47013"/>
        <dbReference type="ChEBI" id="CHEBI:78346"/>
        <dbReference type="ChEBI" id="CHEBI:456216"/>
        <dbReference type="EC" id="2.7.1.15"/>
    </reaction>
</comment>
<comment type="similarity">
    <text evidence="12">Belongs to the carbohydrate kinase PfkB family. Ribokinase subfamily.</text>
</comment>
<comment type="similarity">
    <text evidence="1">Belongs to the carbohydrate kinase pfkB family.</text>
</comment>
<evidence type="ECO:0000256" key="11">
    <source>
        <dbReference type="ARBA" id="ARBA00023277"/>
    </source>
</evidence>
<dbReference type="InterPro" id="IPR011877">
    <property type="entry name" value="Ribokinase"/>
</dbReference>
<feature type="binding site" evidence="12">
    <location>
        <begin position="244"/>
        <end position="245"/>
    </location>
    <ligand>
        <name>ATP</name>
        <dbReference type="ChEBI" id="CHEBI:30616"/>
    </ligand>
</feature>
<evidence type="ECO:0000256" key="8">
    <source>
        <dbReference type="ARBA" id="ARBA00022840"/>
    </source>
</evidence>
<comment type="caution">
    <text evidence="12">Lacks conserved residue(s) required for the propagation of feature annotation.</text>
</comment>
<feature type="binding site" evidence="12">
    <location>
        <begin position="212"/>
        <end position="217"/>
    </location>
    <ligand>
        <name>ATP</name>
        <dbReference type="ChEBI" id="CHEBI:30616"/>
    </ligand>
</feature>
<keyword evidence="6 12" id="KW-0547">Nucleotide-binding</keyword>
<feature type="binding site" evidence="12">
    <location>
        <position position="280"/>
    </location>
    <ligand>
        <name>K(+)</name>
        <dbReference type="ChEBI" id="CHEBI:29103"/>
    </ligand>
</feature>
<dbReference type="HAMAP" id="MF_01987">
    <property type="entry name" value="Ribokinase"/>
    <property type="match status" value="1"/>
</dbReference>
<keyword evidence="7 12" id="KW-0418">Kinase</keyword>
<feature type="binding site" evidence="12">
    <location>
        <begin position="13"/>
        <end position="15"/>
    </location>
    <ligand>
        <name>substrate</name>
    </ligand>
</feature>
<evidence type="ECO:0000313" key="15">
    <source>
        <dbReference type="Proteomes" id="UP000652013"/>
    </source>
</evidence>
<dbReference type="CDD" id="cd01174">
    <property type="entry name" value="ribokinase"/>
    <property type="match status" value="1"/>
</dbReference>
<comment type="caution">
    <text evidence="14">The sequence shown here is derived from an EMBL/GenBank/DDBJ whole genome shotgun (WGS) entry which is preliminary data.</text>
</comment>
<keyword evidence="11 12" id="KW-0119">Carbohydrate metabolism</keyword>
<dbReference type="GO" id="GO:0019303">
    <property type="term" value="P:D-ribose catabolic process"/>
    <property type="evidence" value="ECO:0007669"/>
    <property type="project" value="UniProtKB-UniRule"/>
</dbReference>
<feature type="binding site" evidence="12">
    <location>
        <position position="278"/>
    </location>
    <ligand>
        <name>K(+)</name>
        <dbReference type="ChEBI" id="CHEBI:29103"/>
    </ligand>
</feature>